<dbReference type="SUPFAM" id="SSF49899">
    <property type="entry name" value="Concanavalin A-like lectins/glucanases"/>
    <property type="match status" value="1"/>
</dbReference>
<accession>A0A5C4SPH2</accession>
<organism evidence="1 2">
    <name type="scientific">Allotamlana fucoidanivorans</name>
    <dbReference type="NCBI Taxonomy" id="2583814"/>
    <lineage>
        <taxon>Bacteria</taxon>
        <taxon>Pseudomonadati</taxon>
        <taxon>Bacteroidota</taxon>
        <taxon>Flavobacteriia</taxon>
        <taxon>Flavobacteriales</taxon>
        <taxon>Flavobacteriaceae</taxon>
        <taxon>Allotamlana</taxon>
    </lineage>
</organism>
<comment type="caution">
    <text evidence="1">The sequence shown here is derived from an EMBL/GenBank/DDBJ whole genome shotgun (WGS) entry which is preliminary data.</text>
</comment>
<dbReference type="GO" id="GO:0005975">
    <property type="term" value="P:carbohydrate metabolic process"/>
    <property type="evidence" value="ECO:0007669"/>
    <property type="project" value="UniProtKB-ARBA"/>
</dbReference>
<gene>
    <name evidence="1" type="ORF">FGF67_03270</name>
</gene>
<dbReference type="GO" id="GO:0004553">
    <property type="term" value="F:hydrolase activity, hydrolyzing O-glycosyl compounds"/>
    <property type="evidence" value="ECO:0007669"/>
    <property type="project" value="UniProtKB-ARBA"/>
</dbReference>
<dbReference type="Gene3D" id="2.60.120.200">
    <property type="match status" value="2"/>
</dbReference>
<reference evidence="1 2" key="1">
    <citation type="submission" date="2019-05" db="EMBL/GenBank/DDBJ databases">
        <title>Tamlana fucoidanivorans sp. nov., isolated from the surface of algae collected from Fujian province in China.</title>
        <authorList>
            <person name="Li J."/>
        </authorList>
    </citation>
    <scope>NUCLEOTIDE SEQUENCE [LARGE SCALE GENOMIC DNA]</scope>
    <source>
        <strain evidence="1 2">CW2-9</strain>
    </source>
</reference>
<dbReference type="Proteomes" id="UP000308713">
    <property type="component" value="Unassembled WGS sequence"/>
</dbReference>
<proteinExistence type="predicted"/>
<protein>
    <submittedName>
        <fullName evidence="1">DUF1961 family protein</fullName>
    </submittedName>
</protein>
<keyword evidence="2" id="KW-1185">Reference proteome</keyword>
<dbReference type="EMBL" id="VDCS01000003">
    <property type="protein sequence ID" value="TNJ46030.1"/>
    <property type="molecule type" value="Genomic_DNA"/>
</dbReference>
<evidence type="ECO:0000313" key="2">
    <source>
        <dbReference type="Proteomes" id="UP000308713"/>
    </source>
</evidence>
<sequence length="487" mass="55598">MSFPIKTYFHKKQLIFLFLNCTFSIFMHGQITNIDANELANWDLHGIGSVSYDKNEKAVKLTESKESLGAMLVSPTSYSENLVVTFKVKPLQHEGVCVILLGLNDLDGGDVTIPKNYNGDFNFWKSEKSTARSHAFAFHTAFHQPNAFIKENPGFINIGLQKDVVTEEKWYNIEVGKINSRFWMKVNGKTVIDTLSNKKQRIFNKSKIALRVRGPGDGTFSALYKDLVIKENLNYKNIYACNFNESKDLEDWILEGPGKVKLKKDRLLIHSKYQKFIHKKWKKGRITINSTNSNYYPVLRKKMISDLKINPSDYSYEGSFSGGPVVLWNKTKTPENYEITFNFKSLSPHSLHMIIFSALGLNGESIFSSDLAKRNGTAPKYTKGDISNYRISYFAPIRKTANLRKSPGRKMLDSGIDFASQSPKELHRIRVQKWKNNIVFTINDKQVLNYSDDEKALGAGYFGLRLMVPAIGTYDNFNLYELKNGPF</sequence>
<dbReference type="RefSeq" id="WP_139695044.1">
    <property type="nucleotide sequence ID" value="NZ_CP074074.1"/>
</dbReference>
<dbReference type="Pfam" id="PF09224">
    <property type="entry name" value="DUF1961"/>
    <property type="match status" value="1"/>
</dbReference>
<dbReference type="InterPro" id="IPR015305">
    <property type="entry name" value="DUF1961"/>
</dbReference>
<name>A0A5C4SPH2_9FLAO</name>
<dbReference type="OrthoDB" id="7171052at2"/>
<dbReference type="InterPro" id="IPR013320">
    <property type="entry name" value="ConA-like_dom_sf"/>
</dbReference>
<dbReference type="AlphaFoldDB" id="A0A5C4SPH2"/>
<evidence type="ECO:0000313" key="1">
    <source>
        <dbReference type="EMBL" id="TNJ46030.1"/>
    </source>
</evidence>